<gene>
    <name evidence="1" type="primary">Po21_0</name>
    <name evidence="1" type="ORF">CHAPAP_R15643</name>
</gene>
<proteinExistence type="predicted"/>
<sequence length="95" mass="10798">GVSVVFQDRYGPINPRQRGFISASGCSENLKLLQLLVRCAKREHRDLGVVFVDIAKAFDTVCHQHIIAGLTQRRVDSHVVHLISEMYKNITTYIF</sequence>
<name>A0A7K8JJ47_9PASS</name>
<comment type="caution">
    <text evidence="1">The sequence shown here is derived from an EMBL/GenBank/DDBJ whole genome shotgun (WGS) entry which is preliminary data.</text>
</comment>
<evidence type="ECO:0000313" key="1">
    <source>
        <dbReference type="EMBL" id="NXE02865.1"/>
    </source>
</evidence>
<feature type="non-terminal residue" evidence="1">
    <location>
        <position position="95"/>
    </location>
</feature>
<accession>A0A7K8JJ47</accession>
<reference evidence="1 2" key="1">
    <citation type="submission" date="2019-09" db="EMBL/GenBank/DDBJ databases">
        <title>Bird 10,000 Genomes (B10K) Project - Family phase.</title>
        <authorList>
            <person name="Zhang G."/>
        </authorList>
    </citation>
    <scope>NUCLEOTIDE SEQUENCE [LARGE SCALE GENOMIC DNA]</scope>
    <source>
        <strain evidence="1">B10K-CU-031-19</strain>
        <tissue evidence="1">Muscle</tissue>
    </source>
</reference>
<feature type="non-terminal residue" evidence="1">
    <location>
        <position position="1"/>
    </location>
</feature>
<dbReference type="AlphaFoldDB" id="A0A7K8JJ47"/>
<dbReference type="EMBL" id="VWYX01003411">
    <property type="protein sequence ID" value="NXE02865.1"/>
    <property type="molecule type" value="Genomic_DNA"/>
</dbReference>
<evidence type="ECO:0000313" key="2">
    <source>
        <dbReference type="Proteomes" id="UP000541605"/>
    </source>
</evidence>
<organism evidence="1 2">
    <name type="scientific">Chaetorhynchus papuensis</name>
    <name type="common">pygmy drongo</name>
    <dbReference type="NCBI Taxonomy" id="254446"/>
    <lineage>
        <taxon>Eukaryota</taxon>
        <taxon>Metazoa</taxon>
        <taxon>Chordata</taxon>
        <taxon>Craniata</taxon>
        <taxon>Vertebrata</taxon>
        <taxon>Euteleostomi</taxon>
        <taxon>Archelosauria</taxon>
        <taxon>Archosauria</taxon>
        <taxon>Dinosauria</taxon>
        <taxon>Saurischia</taxon>
        <taxon>Theropoda</taxon>
        <taxon>Coelurosauria</taxon>
        <taxon>Aves</taxon>
        <taxon>Neognathae</taxon>
        <taxon>Neoaves</taxon>
        <taxon>Telluraves</taxon>
        <taxon>Australaves</taxon>
        <taxon>Passeriformes</taxon>
        <taxon>Rhipiduridae</taxon>
        <taxon>Chaetorhynchus</taxon>
    </lineage>
</organism>
<keyword evidence="2" id="KW-1185">Reference proteome</keyword>
<dbReference type="Proteomes" id="UP000541605">
    <property type="component" value="Unassembled WGS sequence"/>
</dbReference>
<protein>
    <submittedName>
        <fullName evidence="1">PO21 protein</fullName>
    </submittedName>
</protein>